<keyword evidence="5 8" id="KW-0812">Transmembrane</keyword>
<keyword evidence="2" id="KW-0813">Transport</keyword>
<evidence type="ECO:0000256" key="3">
    <source>
        <dbReference type="ARBA" id="ARBA00022475"/>
    </source>
</evidence>
<dbReference type="Pfam" id="PF00528">
    <property type="entry name" value="BPD_transp_1"/>
    <property type="match status" value="1"/>
</dbReference>
<name>A0A382F5X0_9ZZZZ</name>
<dbReference type="Gene3D" id="1.10.3720.10">
    <property type="entry name" value="MetI-like"/>
    <property type="match status" value="1"/>
</dbReference>
<keyword evidence="7 8" id="KW-0472">Membrane</keyword>
<evidence type="ECO:0000256" key="5">
    <source>
        <dbReference type="ARBA" id="ARBA00022692"/>
    </source>
</evidence>
<feature type="transmembrane region" description="Helical" evidence="8">
    <location>
        <begin position="12"/>
        <end position="34"/>
    </location>
</feature>
<evidence type="ECO:0000256" key="8">
    <source>
        <dbReference type="SAM" id="Phobius"/>
    </source>
</evidence>
<feature type="domain" description="ABC transmembrane type-1" evidence="9">
    <location>
        <begin position="8"/>
        <end position="208"/>
    </location>
</feature>
<feature type="transmembrane region" description="Helical" evidence="8">
    <location>
        <begin position="46"/>
        <end position="64"/>
    </location>
</feature>
<accession>A0A382F5X0</accession>
<gene>
    <name evidence="10" type="ORF">METZ01_LOCUS210457</name>
</gene>
<organism evidence="10">
    <name type="scientific">marine metagenome</name>
    <dbReference type="NCBI Taxonomy" id="408172"/>
    <lineage>
        <taxon>unclassified sequences</taxon>
        <taxon>metagenomes</taxon>
        <taxon>ecological metagenomes</taxon>
    </lineage>
</organism>
<dbReference type="EMBL" id="UINC01047837">
    <property type="protein sequence ID" value="SVB57603.1"/>
    <property type="molecule type" value="Genomic_DNA"/>
</dbReference>
<dbReference type="SUPFAM" id="SSF161098">
    <property type="entry name" value="MetI-like"/>
    <property type="match status" value="1"/>
</dbReference>
<keyword evidence="4" id="KW-0500">Molybdenum</keyword>
<keyword evidence="3" id="KW-1003">Cell membrane</keyword>
<evidence type="ECO:0000256" key="6">
    <source>
        <dbReference type="ARBA" id="ARBA00022989"/>
    </source>
</evidence>
<dbReference type="PANTHER" id="PTHR30183">
    <property type="entry name" value="MOLYBDENUM TRANSPORT SYSTEM PERMEASE PROTEIN MODB"/>
    <property type="match status" value="1"/>
</dbReference>
<dbReference type="AlphaFoldDB" id="A0A382F5X0"/>
<dbReference type="GO" id="GO:0005886">
    <property type="term" value="C:plasma membrane"/>
    <property type="evidence" value="ECO:0007669"/>
    <property type="project" value="UniProtKB-SubCell"/>
</dbReference>
<feature type="transmembrane region" description="Helical" evidence="8">
    <location>
        <begin position="84"/>
        <end position="104"/>
    </location>
</feature>
<comment type="subcellular location">
    <subcellularLocation>
        <location evidence="1">Cell membrane</location>
        <topology evidence="1">Multi-pass membrane protein</topology>
    </subcellularLocation>
</comment>
<evidence type="ECO:0000313" key="10">
    <source>
        <dbReference type="EMBL" id="SVB57603.1"/>
    </source>
</evidence>
<keyword evidence="6 8" id="KW-1133">Transmembrane helix</keyword>
<dbReference type="CDD" id="cd06261">
    <property type="entry name" value="TM_PBP2"/>
    <property type="match status" value="1"/>
</dbReference>
<evidence type="ECO:0000259" key="9">
    <source>
        <dbReference type="PROSITE" id="PS50928"/>
    </source>
</evidence>
<dbReference type="GO" id="GO:0015098">
    <property type="term" value="F:molybdate ion transmembrane transporter activity"/>
    <property type="evidence" value="ECO:0007669"/>
    <property type="project" value="InterPro"/>
</dbReference>
<sequence length="217" mass="22751">MTELFEVTGFTVLMAGVATLVMLPPGICVAWILARRQFYGRSVLETVITLPLVVPPVATGLILLKLLGRRGLFGGVIDVIGVDIIFTWKAVVVAMAVMGFPLLVRSARAGFEAVDRRYEGVAATLGARPLKVFWTISLPLARRGVLAGAVLGFSRAIGEFGATVMIAGSLPGSRTLSVAIYRHAELGQDTAAAILIIAAVAIGFVAVHAANRLGVAT</sequence>
<evidence type="ECO:0000256" key="7">
    <source>
        <dbReference type="ARBA" id="ARBA00023136"/>
    </source>
</evidence>
<feature type="transmembrane region" description="Helical" evidence="8">
    <location>
        <begin position="190"/>
        <end position="210"/>
    </location>
</feature>
<reference evidence="10" key="1">
    <citation type="submission" date="2018-05" db="EMBL/GenBank/DDBJ databases">
        <authorList>
            <person name="Lanie J.A."/>
            <person name="Ng W.-L."/>
            <person name="Kazmierczak K.M."/>
            <person name="Andrzejewski T.M."/>
            <person name="Davidsen T.M."/>
            <person name="Wayne K.J."/>
            <person name="Tettelin H."/>
            <person name="Glass J.I."/>
            <person name="Rusch D."/>
            <person name="Podicherti R."/>
            <person name="Tsui H.-C.T."/>
            <person name="Winkler M.E."/>
        </authorList>
    </citation>
    <scope>NUCLEOTIDE SEQUENCE</scope>
</reference>
<proteinExistence type="predicted"/>
<evidence type="ECO:0000256" key="1">
    <source>
        <dbReference type="ARBA" id="ARBA00004651"/>
    </source>
</evidence>
<dbReference type="PANTHER" id="PTHR30183:SF3">
    <property type="entry name" value="MOLYBDENUM TRANSPORT SYSTEM PERMEASE PROTEIN MODB"/>
    <property type="match status" value="1"/>
</dbReference>
<dbReference type="PROSITE" id="PS50928">
    <property type="entry name" value="ABC_TM1"/>
    <property type="match status" value="1"/>
</dbReference>
<evidence type="ECO:0000256" key="2">
    <source>
        <dbReference type="ARBA" id="ARBA00022448"/>
    </source>
</evidence>
<dbReference type="InterPro" id="IPR011867">
    <property type="entry name" value="ModB_ABC"/>
</dbReference>
<dbReference type="InterPro" id="IPR035906">
    <property type="entry name" value="MetI-like_sf"/>
</dbReference>
<evidence type="ECO:0000256" key="4">
    <source>
        <dbReference type="ARBA" id="ARBA00022505"/>
    </source>
</evidence>
<dbReference type="NCBIfam" id="TIGR02141">
    <property type="entry name" value="modB_ABC"/>
    <property type="match status" value="1"/>
</dbReference>
<protein>
    <recommendedName>
        <fullName evidence="9">ABC transmembrane type-1 domain-containing protein</fullName>
    </recommendedName>
</protein>
<dbReference type="InterPro" id="IPR000515">
    <property type="entry name" value="MetI-like"/>
</dbReference>